<dbReference type="GO" id="GO:0004222">
    <property type="term" value="F:metalloendopeptidase activity"/>
    <property type="evidence" value="ECO:0007669"/>
    <property type="project" value="InterPro"/>
</dbReference>
<sequence length="136" mass="14852">MQFVITTPGLYYDDYDDSGGAGDSGDRDDYVDAEPSHDSDGRSDPKGPLPPRPVPPIDIRVVTVRRTVSSAATTSTPTARSPTSATRNPGPCSTNDCRIQSDYLQLQLSFAADPCQDFYEFVCGNYRGHRLGPQYQ</sequence>
<dbReference type="PROSITE" id="PS51885">
    <property type="entry name" value="NEPRILYSIN"/>
    <property type="match status" value="1"/>
</dbReference>
<feature type="compositionally biased region" description="Pro residues" evidence="1">
    <location>
        <begin position="47"/>
        <end position="56"/>
    </location>
</feature>
<accession>A0AAQ4FG55</accession>
<comment type="caution">
    <text evidence="2">The sequence shown here is derived from an EMBL/GenBank/DDBJ whole genome shotgun (WGS) entry which is preliminary data.</text>
</comment>
<name>A0AAQ4FG55_AMBAM</name>
<dbReference type="InterPro" id="IPR024079">
    <property type="entry name" value="MetalloPept_cat_dom_sf"/>
</dbReference>
<dbReference type="Proteomes" id="UP001321473">
    <property type="component" value="Unassembled WGS sequence"/>
</dbReference>
<gene>
    <name evidence="2" type="ORF">V5799_007416</name>
</gene>
<keyword evidence="3" id="KW-1185">Reference proteome</keyword>
<proteinExistence type="predicted"/>
<feature type="non-terminal residue" evidence="2">
    <location>
        <position position="136"/>
    </location>
</feature>
<dbReference type="InterPro" id="IPR000718">
    <property type="entry name" value="Peptidase_M13"/>
</dbReference>
<organism evidence="2 3">
    <name type="scientific">Amblyomma americanum</name>
    <name type="common">Lone star tick</name>
    <dbReference type="NCBI Taxonomy" id="6943"/>
    <lineage>
        <taxon>Eukaryota</taxon>
        <taxon>Metazoa</taxon>
        <taxon>Ecdysozoa</taxon>
        <taxon>Arthropoda</taxon>
        <taxon>Chelicerata</taxon>
        <taxon>Arachnida</taxon>
        <taxon>Acari</taxon>
        <taxon>Parasitiformes</taxon>
        <taxon>Ixodida</taxon>
        <taxon>Ixodoidea</taxon>
        <taxon>Ixodidae</taxon>
        <taxon>Amblyomminae</taxon>
        <taxon>Amblyomma</taxon>
    </lineage>
</organism>
<evidence type="ECO:0000313" key="3">
    <source>
        <dbReference type="Proteomes" id="UP001321473"/>
    </source>
</evidence>
<dbReference type="AlphaFoldDB" id="A0AAQ4FG55"/>
<dbReference type="GO" id="GO:0006508">
    <property type="term" value="P:proteolysis"/>
    <property type="evidence" value="ECO:0007669"/>
    <property type="project" value="InterPro"/>
</dbReference>
<dbReference type="SUPFAM" id="SSF55486">
    <property type="entry name" value="Metalloproteases ('zincins'), catalytic domain"/>
    <property type="match status" value="1"/>
</dbReference>
<dbReference type="Gene3D" id="3.40.390.10">
    <property type="entry name" value="Collagenase (Catalytic Domain)"/>
    <property type="match status" value="1"/>
</dbReference>
<evidence type="ECO:0000256" key="1">
    <source>
        <dbReference type="SAM" id="MobiDB-lite"/>
    </source>
</evidence>
<feature type="region of interest" description="Disordered" evidence="1">
    <location>
        <begin position="1"/>
        <end position="95"/>
    </location>
</feature>
<protein>
    <submittedName>
        <fullName evidence="2">Uncharacterized protein</fullName>
    </submittedName>
</protein>
<reference evidence="2 3" key="1">
    <citation type="journal article" date="2023" name="Arcadia Sci">
        <title>De novo assembly of a long-read Amblyomma americanum tick genome.</title>
        <authorList>
            <person name="Chou S."/>
            <person name="Poskanzer K.E."/>
            <person name="Rollins M."/>
            <person name="Thuy-Boun P.S."/>
        </authorList>
    </citation>
    <scope>NUCLEOTIDE SEQUENCE [LARGE SCALE GENOMIC DNA]</scope>
    <source>
        <strain evidence="2">F_SG_1</strain>
        <tissue evidence="2">Salivary glands</tissue>
    </source>
</reference>
<feature type="compositionally biased region" description="Low complexity" evidence="1">
    <location>
        <begin position="57"/>
        <end position="87"/>
    </location>
</feature>
<dbReference type="EMBL" id="JARKHS020002882">
    <property type="protein sequence ID" value="KAK8786219.1"/>
    <property type="molecule type" value="Genomic_DNA"/>
</dbReference>
<evidence type="ECO:0000313" key="2">
    <source>
        <dbReference type="EMBL" id="KAK8786219.1"/>
    </source>
</evidence>
<feature type="compositionally biased region" description="Basic and acidic residues" evidence="1">
    <location>
        <begin position="24"/>
        <end position="45"/>
    </location>
</feature>